<dbReference type="RefSeq" id="WP_203841780.1">
    <property type="nucleotide sequence ID" value="NZ_BAAATV010000001.1"/>
</dbReference>
<dbReference type="PANTHER" id="PTHR43046:SF16">
    <property type="entry name" value="ADP-RIBOSE PYROPHOSPHATASE YJHB-RELATED"/>
    <property type="match status" value="1"/>
</dbReference>
<comment type="caution">
    <text evidence="6">The sequence shown here is derived from an EMBL/GenBank/DDBJ whole genome shotgun (WGS) entry which is preliminary data.</text>
</comment>
<proteinExistence type="inferred from homology"/>
<feature type="domain" description="Nudix hydrolase" evidence="5">
    <location>
        <begin position="6"/>
        <end position="140"/>
    </location>
</feature>
<dbReference type="SUPFAM" id="SSF55811">
    <property type="entry name" value="Nudix"/>
    <property type="match status" value="1"/>
</dbReference>
<reference evidence="6 7" key="1">
    <citation type="submission" date="2021-01" db="EMBL/GenBank/DDBJ databases">
        <title>Whole genome shotgun sequence of Actinoplanes humidus NBRC 14915.</title>
        <authorList>
            <person name="Komaki H."/>
            <person name="Tamura T."/>
        </authorList>
    </citation>
    <scope>NUCLEOTIDE SEQUENCE [LARGE SCALE GENOMIC DNA]</scope>
    <source>
        <strain evidence="6 7">NBRC 14915</strain>
    </source>
</reference>
<evidence type="ECO:0000256" key="4">
    <source>
        <dbReference type="RuleBase" id="RU003476"/>
    </source>
</evidence>
<dbReference type="PROSITE" id="PS00893">
    <property type="entry name" value="NUDIX_BOX"/>
    <property type="match status" value="1"/>
</dbReference>
<name>A0ABQ4A1N9_9ACTN</name>
<dbReference type="PRINTS" id="PR00502">
    <property type="entry name" value="NUDIXFAMILY"/>
</dbReference>
<evidence type="ECO:0000256" key="3">
    <source>
        <dbReference type="ARBA" id="ARBA00022801"/>
    </source>
</evidence>
<dbReference type="InterPro" id="IPR000086">
    <property type="entry name" value="NUDIX_hydrolase_dom"/>
</dbReference>
<evidence type="ECO:0000259" key="5">
    <source>
        <dbReference type="PROSITE" id="PS51462"/>
    </source>
</evidence>
<keyword evidence="7" id="KW-1185">Reference proteome</keyword>
<keyword evidence="3 4" id="KW-0378">Hydrolase</keyword>
<dbReference type="PANTHER" id="PTHR43046">
    <property type="entry name" value="GDP-MANNOSE MANNOSYL HYDROLASE"/>
    <property type="match status" value="1"/>
</dbReference>
<dbReference type="InterPro" id="IPR020476">
    <property type="entry name" value="Nudix_hydrolase"/>
</dbReference>
<dbReference type="InterPro" id="IPR015797">
    <property type="entry name" value="NUDIX_hydrolase-like_dom_sf"/>
</dbReference>
<accession>A0ABQ4A1N9</accession>
<evidence type="ECO:0000256" key="2">
    <source>
        <dbReference type="ARBA" id="ARBA00005582"/>
    </source>
</evidence>
<dbReference type="Proteomes" id="UP000603200">
    <property type="component" value="Unassembled WGS sequence"/>
</dbReference>
<gene>
    <name evidence="6" type="ORF">Ahu01nite_078810</name>
</gene>
<dbReference type="Pfam" id="PF00293">
    <property type="entry name" value="NUDIX"/>
    <property type="match status" value="1"/>
</dbReference>
<organism evidence="6 7">
    <name type="scientific">Winogradskya humida</name>
    <dbReference type="NCBI Taxonomy" id="113566"/>
    <lineage>
        <taxon>Bacteria</taxon>
        <taxon>Bacillati</taxon>
        <taxon>Actinomycetota</taxon>
        <taxon>Actinomycetes</taxon>
        <taxon>Micromonosporales</taxon>
        <taxon>Micromonosporaceae</taxon>
        <taxon>Winogradskya</taxon>
    </lineage>
</organism>
<comment type="similarity">
    <text evidence="2 4">Belongs to the Nudix hydrolase family.</text>
</comment>
<dbReference type="InterPro" id="IPR020084">
    <property type="entry name" value="NUDIX_hydrolase_CS"/>
</dbReference>
<dbReference type="PROSITE" id="PS51462">
    <property type="entry name" value="NUDIX"/>
    <property type="match status" value="1"/>
</dbReference>
<evidence type="ECO:0000256" key="1">
    <source>
        <dbReference type="ARBA" id="ARBA00001946"/>
    </source>
</evidence>
<evidence type="ECO:0000313" key="7">
    <source>
        <dbReference type="Proteomes" id="UP000603200"/>
    </source>
</evidence>
<dbReference type="EMBL" id="BOMN01000113">
    <property type="protein sequence ID" value="GIE24779.1"/>
    <property type="molecule type" value="Genomic_DNA"/>
</dbReference>
<evidence type="ECO:0000313" key="6">
    <source>
        <dbReference type="EMBL" id="GIE24779.1"/>
    </source>
</evidence>
<sequence length="150" mass="16383">MTNPAPLHPVDVLLLLTDGDQVLLALRDGTGYADGQWNLPSGKLEHGEDALSAVIRETREEIGLHLDPQEPRMVATVHHRNNAGKSRVGLVFTAAYDAARHGEPVNAEPHKCAKIEWAPVELLPSNTYPFTSACVRAFQEGQPFALSGWQ</sequence>
<protein>
    <recommendedName>
        <fullName evidence="5">Nudix hydrolase domain-containing protein</fullName>
    </recommendedName>
</protein>
<comment type="cofactor">
    <cofactor evidence="1">
        <name>Mg(2+)</name>
        <dbReference type="ChEBI" id="CHEBI:18420"/>
    </cofactor>
</comment>
<dbReference type="Gene3D" id="3.90.79.10">
    <property type="entry name" value="Nucleoside Triphosphate Pyrophosphohydrolase"/>
    <property type="match status" value="1"/>
</dbReference>